<dbReference type="PANTHER" id="PTHR30050:SF4">
    <property type="entry name" value="ATP-BINDING PROTEIN RV3427C IN INSERTION SEQUENCE-RELATED"/>
    <property type="match status" value="1"/>
</dbReference>
<dbReference type="InterPro" id="IPR027417">
    <property type="entry name" value="P-loop_NTPase"/>
</dbReference>
<dbReference type="InterPro" id="IPR028350">
    <property type="entry name" value="DNAC/IstB-like"/>
</dbReference>
<dbReference type="SUPFAM" id="SSF52540">
    <property type="entry name" value="P-loop containing nucleoside triphosphate hydrolases"/>
    <property type="match status" value="1"/>
</dbReference>
<dbReference type="GO" id="GO:0005524">
    <property type="term" value="F:ATP binding"/>
    <property type="evidence" value="ECO:0007669"/>
    <property type="project" value="UniProtKB-KW"/>
</dbReference>
<dbReference type="InterPro" id="IPR002611">
    <property type="entry name" value="IstB_ATP-bd"/>
</dbReference>
<dbReference type="InterPro" id="IPR047661">
    <property type="entry name" value="IstB"/>
</dbReference>
<protein>
    <submittedName>
        <fullName evidence="4">Transposase/IS protein</fullName>
    </submittedName>
</protein>
<dbReference type="EMBL" id="LNZB01000038">
    <property type="protein sequence ID" value="KTD78838.1"/>
    <property type="molecule type" value="Genomic_DNA"/>
</dbReference>
<evidence type="ECO:0000259" key="3">
    <source>
        <dbReference type="Pfam" id="PF01695"/>
    </source>
</evidence>
<dbReference type="AlphaFoldDB" id="A0A0W1ABV8"/>
<name>A0A0W1ABV8_9GAMM</name>
<organism evidence="4 5">
    <name type="scientific">Legionella waltersii</name>
    <dbReference type="NCBI Taxonomy" id="66969"/>
    <lineage>
        <taxon>Bacteria</taxon>
        <taxon>Pseudomonadati</taxon>
        <taxon>Pseudomonadota</taxon>
        <taxon>Gammaproteobacteria</taxon>
        <taxon>Legionellales</taxon>
        <taxon>Legionellaceae</taxon>
        <taxon>Legionella</taxon>
    </lineage>
</organism>
<keyword evidence="5" id="KW-1185">Reference proteome</keyword>
<keyword evidence="1" id="KW-0547">Nucleotide-binding</keyword>
<keyword evidence="2" id="KW-0067">ATP-binding</keyword>
<accession>A0A0W1ABV8</accession>
<dbReference type="GO" id="GO:0006260">
    <property type="term" value="P:DNA replication"/>
    <property type="evidence" value="ECO:0007669"/>
    <property type="project" value="TreeGrafter"/>
</dbReference>
<dbReference type="STRING" id="66969.Lwal_1608"/>
<evidence type="ECO:0000313" key="5">
    <source>
        <dbReference type="Proteomes" id="UP000054729"/>
    </source>
</evidence>
<evidence type="ECO:0000313" key="4">
    <source>
        <dbReference type="EMBL" id="KTD78838.1"/>
    </source>
</evidence>
<reference evidence="4 5" key="1">
    <citation type="submission" date="2015-11" db="EMBL/GenBank/DDBJ databases">
        <title>Genomic analysis of 38 Legionella species identifies large and diverse effector repertoires.</title>
        <authorList>
            <person name="Burstein D."/>
            <person name="Amaro F."/>
            <person name="Zusman T."/>
            <person name="Lifshitz Z."/>
            <person name="Cohen O."/>
            <person name="Gilbert J.A."/>
            <person name="Pupko T."/>
            <person name="Shuman H.A."/>
            <person name="Segal G."/>
        </authorList>
    </citation>
    <scope>NUCLEOTIDE SEQUENCE [LARGE SCALE GENOMIC DNA]</scope>
    <source>
        <strain evidence="4 5">ATCC 51914</strain>
    </source>
</reference>
<evidence type="ECO:0000256" key="2">
    <source>
        <dbReference type="ARBA" id="ARBA00022840"/>
    </source>
</evidence>
<dbReference type="Pfam" id="PF01695">
    <property type="entry name" value="IstB_IS21"/>
    <property type="match status" value="1"/>
</dbReference>
<dbReference type="CDD" id="cd00009">
    <property type="entry name" value="AAA"/>
    <property type="match status" value="1"/>
</dbReference>
<dbReference type="PATRIC" id="fig|66969.6.peg.1755"/>
<comment type="caution">
    <text evidence="4">The sequence shown here is derived from an EMBL/GenBank/DDBJ whole genome shotgun (WGS) entry which is preliminary data.</text>
</comment>
<gene>
    <name evidence="4" type="ORF">Lwal_1608</name>
</gene>
<evidence type="ECO:0000256" key="1">
    <source>
        <dbReference type="ARBA" id="ARBA00022741"/>
    </source>
</evidence>
<feature type="domain" description="IstB-like ATP-binding" evidence="3">
    <location>
        <begin position="7"/>
        <end position="239"/>
    </location>
</feature>
<proteinExistence type="predicted"/>
<dbReference type="NCBIfam" id="NF038214">
    <property type="entry name" value="IS21_help_AAA"/>
    <property type="match status" value="1"/>
</dbReference>
<dbReference type="Gene3D" id="3.40.50.300">
    <property type="entry name" value="P-loop containing nucleotide triphosphate hydrolases"/>
    <property type="match status" value="1"/>
</dbReference>
<sequence length="251" mass="28567">MTHQILAQLRQLKLGGMASAMQSQQEMPNTYDGLSFEERLQLLLDQESLSRDTRKQERLIKQARFKLNANIQGIDYKQSRNITKNQIAQLAQADWITRKQNLLLTGPCGSGKTYLACSLGHSACLKGLQTRYYRLSRLFITLAKAKADGTYHKELTALSQTRLLIIDDWGMEPITQAQRSDLMEIMDDRHEQSSTLIISQLPVDQWYACIGDNTLADAILDRLVHNAHRLNLKGESMRKILGKLTESEHLV</sequence>
<dbReference type="PIRSF" id="PIRSF003073">
    <property type="entry name" value="DNAC_TnpB_IstB"/>
    <property type="match status" value="1"/>
</dbReference>
<dbReference type="Proteomes" id="UP000054729">
    <property type="component" value="Unassembled WGS sequence"/>
</dbReference>
<dbReference type="PANTHER" id="PTHR30050">
    <property type="entry name" value="CHROMOSOMAL REPLICATION INITIATOR PROTEIN DNAA"/>
    <property type="match status" value="1"/>
</dbReference>